<organism evidence="1 2">
    <name type="scientific">Sutcliffiella rhizosphaerae</name>
    <dbReference type="NCBI Taxonomy" id="2880967"/>
    <lineage>
        <taxon>Bacteria</taxon>
        <taxon>Bacillati</taxon>
        <taxon>Bacillota</taxon>
        <taxon>Bacilli</taxon>
        <taxon>Bacillales</taxon>
        <taxon>Bacillaceae</taxon>
        <taxon>Sutcliffiella</taxon>
    </lineage>
</organism>
<evidence type="ECO:0000313" key="2">
    <source>
        <dbReference type="Proteomes" id="UP000789833"/>
    </source>
</evidence>
<reference evidence="1 2" key="1">
    <citation type="submission" date="2021-10" db="EMBL/GenBank/DDBJ databases">
        <authorList>
            <person name="Criscuolo A."/>
        </authorList>
    </citation>
    <scope>NUCLEOTIDE SEQUENCE [LARGE SCALE GENOMIC DNA]</scope>
    <source>
        <strain evidence="2">CIP 111883</strain>
    </source>
</reference>
<accession>A0ABN8A9S0</accession>
<keyword evidence="2" id="KW-1185">Reference proteome</keyword>
<dbReference type="EMBL" id="CAKJTJ010000014">
    <property type="protein sequence ID" value="CAG9621913.1"/>
    <property type="molecule type" value="Genomic_DNA"/>
</dbReference>
<evidence type="ECO:0000313" key="1">
    <source>
        <dbReference type="EMBL" id="CAG9621913.1"/>
    </source>
</evidence>
<proteinExistence type="predicted"/>
<comment type="caution">
    <text evidence="1">The sequence shown here is derived from an EMBL/GenBank/DDBJ whole genome shotgun (WGS) entry which is preliminary data.</text>
</comment>
<protein>
    <submittedName>
        <fullName evidence="1">Uncharacterized protein</fullName>
    </submittedName>
</protein>
<sequence length="40" mass="4573">MHEQIAAYMVVKGWFHAWDTNEQISLDLNNINTALNVATL</sequence>
<dbReference type="Proteomes" id="UP000789833">
    <property type="component" value="Unassembled WGS sequence"/>
</dbReference>
<name>A0ABN8A9S0_9BACI</name>
<gene>
    <name evidence="1" type="ORF">BACCIP111883_02704</name>
</gene>